<comment type="subcellular location">
    <subcellularLocation>
        <location evidence="1">Cell membrane</location>
    </subcellularLocation>
</comment>
<dbReference type="InterPro" id="IPR007110">
    <property type="entry name" value="Ig-like_dom"/>
</dbReference>
<dbReference type="Pfam" id="PF07686">
    <property type="entry name" value="V-set"/>
    <property type="match status" value="1"/>
</dbReference>
<proteinExistence type="predicted"/>
<evidence type="ECO:0000256" key="1">
    <source>
        <dbReference type="ARBA" id="ARBA00004236"/>
    </source>
</evidence>
<keyword evidence="2" id="KW-1003">Cell membrane</keyword>
<keyword evidence="3" id="KW-0732">Signal</keyword>
<keyword evidence="4" id="KW-1064">Adaptive immunity</keyword>
<evidence type="ECO:0000256" key="9">
    <source>
        <dbReference type="ARBA" id="ARBA00043266"/>
    </source>
</evidence>
<gene>
    <name evidence="12" type="ORF">A6R68_17907</name>
</gene>
<dbReference type="SMART" id="SM00409">
    <property type="entry name" value="IG"/>
    <property type="match status" value="1"/>
</dbReference>
<keyword evidence="6" id="KW-1015">Disulfide bond</keyword>
<evidence type="ECO:0000256" key="10">
    <source>
        <dbReference type="SAM" id="MobiDB-lite"/>
    </source>
</evidence>
<dbReference type="InterPro" id="IPR013106">
    <property type="entry name" value="Ig_V-set"/>
</dbReference>
<dbReference type="STRING" id="56216.A0A1A6HBI1"/>
<evidence type="ECO:0000256" key="2">
    <source>
        <dbReference type="ARBA" id="ARBA00022475"/>
    </source>
</evidence>
<dbReference type="PANTHER" id="PTHR19339:SF11">
    <property type="entry name" value="T CELL RECEPTOR ALPHA VARIABLE 13-4-DV7-RELATED"/>
    <property type="match status" value="1"/>
</dbReference>
<evidence type="ECO:0000256" key="4">
    <source>
        <dbReference type="ARBA" id="ARBA00023130"/>
    </source>
</evidence>
<evidence type="ECO:0000259" key="11">
    <source>
        <dbReference type="PROSITE" id="PS50835"/>
    </source>
</evidence>
<keyword evidence="13" id="KW-1185">Reference proteome</keyword>
<evidence type="ECO:0000256" key="3">
    <source>
        <dbReference type="ARBA" id="ARBA00022729"/>
    </source>
</evidence>
<dbReference type="SMART" id="SM00406">
    <property type="entry name" value="IGv"/>
    <property type="match status" value="1"/>
</dbReference>
<dbReference type="GO" id="GO:0042101">
    <property type="term" value="C:T cell receptor complex"/>
    <property type="evidence" value="ECO:0007669"/>
    <property type="project" value="UniProtKB-KW"/>
</dbReference>
<evidence type="ECO:0000256" key="8">
    <source>
        <dbReference type="ARBA" id="ARBA00038651"/>
    </source>
</evidence>
<name>A0A1A6HBI1_NEOLE</name>
<feature type="non-terminal residue" evidence="12">
    <location>
        <position position="221"/>
    </location>
</feature>
<dbReference type="PANTHER" id="PTHR19339">
    <property type="entry name" value="T CELL RECEPTOR ALPHA VARIABLE 39"/>
    <property type="match status" value="1"/>
</dbReference>
<dbReference type="SUPFAM" id="SSF48726">
    <property type="entry name" value="Immunoglobulin"/>
    <property type="match status" value="1"/>
</dbReference>
<dbReference type="InterPro" id="IPR013783">
    <property type="entry name" value="Ig-like_fold"/>
</dbReference>
<evidence type="ECO:0000256" key="6">
    <source>
        <dbReference type="ARBA" id="ARBA00023157"/>
    </source>
</evidence>
<dbReference type="PROSITE" id="PS50835">
    <property type="entry name" value="IG_LIKE"/>
    <property type="match status" value="1"/>
</dbReference>
<keyword evidence="7" id="KW-0325">Glycoprotein</keyword>
<evidence type="ECO:0000313" key="13">
    <source>
        <dbReference type="Proteomes" id="UP000092124"/>
    </source>
</evidence>
<accession>A0A1A6HBI1</accession>
<keyword evidence="5" id="KW-0472">Membrane</keyword>
<evidence type="ECO:0000256" key="7">
    <source>
        <dbReference type="ARBA" id="ARBA00023180"/>
    </source>
</evidence>
<keyword evidence="9" id="KW-0391">Immunity</keyword>
<feature type="domain" description="Ig-like" evidence="11">
    <location>
        <begin position="91"/>
        <end position="181"/>
    </location>
</feature>
<dbReference type="Gene3D" id="2.60.40.10">
    <property type="entry name" value="Immunoglobulins"/>
    <property type="match status" value="1"/>
</dbReference>
<sequence>SLTPNNPRVISKCPAPHCTPPRLSGRSGLGGASGSEGWEGTLQCLAWQGSWVELSHPDTTAQALVPCFCLQQPHKHHEEAAVLSAGAAVHPGVKGQQVKQSPVSLVLQEGESAEMQCNSSTNLYQMQWFYQSPGGHLINLLSNPSGTKQSGRLTSTTVTQERRSSLYISSSQTTDSGTYFCAMEPQCSPHTCSQYTNLQLGGCGPSLSEDIRILLQNICMI</sequence>
<dbReference type="GO" id="GO:0002250">
    <property type="term" value="P:adaptive immune response"/>
    <property type="evidence" value="ECO:0007669"/>
    <property type="project" value="UniProtKB-KW"/>
</dbReference>
<evidence type="ECO:0000313" key="12">
    <source>
        <dbReference type="EMBL" id="OBS75641.1"/>
    </source>
</evidence>
<comment type="subunit">
    <text evidence="8">Alpha-beta TR is a heterodimer composed of an alpha and beta chain; disulfide-linked. The alpha-beta TR is associated with the transmembrane signaling CD3 coreceptor proteins to form the TR-CD3 (TcR or TCR). The assembly of alpha-beta TR heterodimers with CD3 occurs in the endoplasmic reticulum where a single alpha-beta TR heterodimer associates with one CD3D-CD3E heterodimer, one CD3G-CD3E heterodimer and one CD247 homodimer forming a stable octameric structure. CD3D-CD3E and CD3G-CD3E heterodimers preferentially associate with TR alpha and TR beta chains, respectively. The association of the CD247 homodimer is the last step of TcR assembly in the endoplasmic reticulum and is required for transport to the cell surface.</text>
</comment>
<dbReference type="InterPro" id="IPR036179">
    <property type="entry name" value="Ig-like_dom_sf"/>
</dbReference>
<dbReference type="InterPro" id="IPR051896">
    <property type="entry name" value="TCR_alpha_variable"/>
</dbReference>
<dbReference type="EMBL" id="LZPO01035943">
    <property type="protein sequence ID" value="OBS75641.1"/>
    <property type="molecule type" value="Genomic_DNA"/>
</dbReference>
<reference evidence="12 13" key="1">
    <citation type="submission" date="2016-06" db="EMBL/GenBank/DDBJ databases">
        <title>The Draft Genome Sequence and Annotation of the Desert Woodrat Neotoma lepida.</title>
        <authorList>
            <person name="Campbell M."/>
            <person name="Oakeson K.F."/>
            <person name="Yandell M."/>
            <person name="Halpert J.R."/>
            <person name="Dearing D."/>
        </authorList>
    </citation>
    <scope>NUCLEOTIDE SEQUENCE [LARGE SCALE GENOMIC DNA]</scope>
    <source>
        <strain evidence="12">417</strain>
        <tissue evidence="12">Liver</tissue>
    </source>
</reference>
<evidence type="ECO:0000256" key="5">
    <source>
        <dbReference type="ARBA" id="ARBA00023136"/>
    </source>
</evidence>
<protein>
    <recommendedName>
        <fullName evidence="11">Ig-like domain-containing protein</fullName>
    </recommendedName>
</protein>
<dbReference type="InterPro" id="IPR003599">
    <property type="entry name" value="Ig_sub"/>
</dbReference>
<dbReference type="Proteomes" id="UP000092124">
    <property type="component" value="Unassembled WGS sequence"/>
</dbReference>
<feature type="region of interest" description="Disordered" evidence="10">
    <location>
        <begin position="1"/>
        <end position="34"/>
    </location>
</feature>
<organism evidence="12 13">
    <name type="scientific">Neotoma lepida</name>
    <name type="common">Desert woodrat</name>
    <dbReference type="NCBI Taxonomy" id="56216"/>
    <lineage>
        <taxon>Eukaryota</taxon>
        <taxon>Metazoa</taxon>
        <taxon>Chordata</taxon>
        <taxon>Craniata</taxon>
        <taxon>Vertebrata</taxon>
        <taxon>Euteleostomi</taxon>
        <taxon>Mammalia</taxon>
        <taxon>Eutheria</taxon>
        <taxon>Euarchontoglires</taxon>
        <taxon>Glires</taxon>
        <taxon>Rodentia</taxon>
        <taxon>Myomorpha</taxon>
        <taxon>Muroidea</taxon>
        <taxon>Cricetidae</taxon>
        <taxon>Neotominae</taxon>
        <taxon>Neotoma</taxon>
    </lineage>
</organism>
<keyword evidence="9" id="KW-1279">T cell receptor</keyword>
<comment type="caution">
    <text evidence="12">The sequence shown here is derived from an EMBL/GenBank/DDBJ whole genome shotgun (WGS) entry which is preliminary data.</text>
</comment>
<dbReference type="AlphaFoldDB" id="A0A1A6HBI1"/>
<feature type="non-terminal residue" evidence="12">
    <location>
        <position position="1"/>
    </location>
</feature>
<dbReference type="OrthoDB" id="9633548at2759"/>